<keyword evidence="7 10" id="KW-0119">Carbohydrate metabolism</keyword>
<dbReference type="Gene3D" id="3.20.20.80">
    <property type="entry name" value="Glycosidases"/>
    <property type="match status" value="1"/>
</dbReference>
<evidence type="ECO:0000256" key="3">
    <source>
        <dbReference type="ARBA" id="ARBA00012560"/>
    </source>
</evidence>
<dbReference type="GO" id="GO:0005975">
    <property type="term" value="P:carbohydrate metabolic process"/>
    <property type="evidence" value="ECO:0007669"/>
    <property type="project" value="InterPro"/>
</dbReference>
<evidence type="ECO:0000256" key="8">
    <source>
        <dbReference type="ARBA" id="ARBA00031423"/>
    </source>
</evidence>
<gene>
    <name evidence="11" type="primary">malQ</name>
    <name evidence="11" type="ORF">IAA21_03635</name>
</gene>
<proteinExistence type="inferred from homology"/>
<evidence type="ECO:0000256" key="2">
    <source>
        <dbReference type="ARBA" id="ARBA00005684"/>
    </source>
</evidence>
<dbReference type="Proteomes" id="UP000824041">
    <property type="component" value="Unassembled WGS sequence"/>
</dbReference>
<dbReference type="PANTHER" id="PTHR32438:SF5">
    <property type="entry name" value="4-ALPHA-GLUCANOTRANSFERASE DPE1, CHLOROPLASTIC_AMYLOPLASTIC"/>
    <property type="match status" value="1"/>
</dbReference>
<dbReference type="PANTHER" id="PTHR32438">
    <property type="entry name" value="4-ALPHA-GLUCANOTRANSFERASE DPE1, CHLOROPLASTIC/AMYLOPLASTIC"/>
    <property type="match status" value="1"/>
</dbReference>
<sequence length="491" mass="56694">MKESGILMPVSALPSKTGVGELGADAYRFVNLLGENGVKIWQILPLNPVGYGNSPYQPYSSFAGDELYISLEELYKEGLLSEMPPVFGQEDKRVRYEAVRAFKEPYLREAYAAFAGKTDQEKEAYRAFAAQTWVREYGVYRALKKKNHGTCWNEWEQAERDWCTNSFALPKEAEEEAEYQIFLQYIFFTQWMKVKEEANKKGIRIMGDVPFYVGLDSVDVWGGKDNFLLDTDGRPLFIAGVPPDYFSATGQRWGNPIYDWDYMKKTQYQFWVERIGYSQKLFDIVRIDHFRAFDTFWKIPASCPTAVEGEWVEAPGYEVLDTLLEKIPGAELVAEDLGLLRPEVLTLKDHYHFKGMKVLQFVIDVSGKYARDIFEDKENMIIYSGTHDNDTLMEWYGKLSVPARRKVRRFLKRQGVTRGTVKDRLLEYVWKSPAEYAIVPMADLLGLGKEGHINTPGTVGSPNWELRIPDMDRMEETLKKYRKSLGHRECL</sequence>
<comment type="similarity">
    <text evidence="2 10">Belongs to the disproportionating enzyme family.</text>
</comment>
<dbReference type="EMBL" id="DXBU01000046">
    <property type="protein sequence ID" value="HIZ21876.1"/>
    <property type="molecule type" value="Genomic_DNA"/>
</dbReference>
<evidence type="ECO:0000256" key="5">
    <source>
        <dbReference type="ARBA" id="ARBA00022676"/>
    </source>
</evidence>
<keyword evidence="6 10" id="KW-0808">Transferase</keyword>
<dbReference type="AlphaFoldDB" id="A0A9D2DR80"/>
<comment type="caution">
    <text evidence="11">The sequence shown here is derived from an EMBL/GenBank/DDBJ whole genome shotgun (WGS) entry which is preliminary data.</text>
</comment>
<accession>A0A9D2DR80</accession>
<evidence type="ECO:0000256" key="6">
    <source>
        <dbReference type="ARBA" id="ARBA00022679"/>
    </source>
</evidence>
<dbReference type="InterPro" id="IPR003385">
    <property type="entry name" value="Glyco_hydro_77"/>
</dbReference>
<evidence type="ECO:0000313" key="11">
    <source>
        <dbReference type="EMBL" id="HIZ21876.1"/>
    </source>
</evidence>
<dbReference type="InterPro" id="IPR017853">
    <property type="entry name" value="GH"/>
</dbReference>
<evidence type="ECO:0000313" key="12">
    <source>
        <dbReference type="Proteomes" id="UP000824041"/>
    </source>
</evidence>
<evidence type="ECO:0000256" key="10">
    <source>
        <dbReference type="RuleBase" id="RU361207"/>
    </source>
</evidence>
<dbReference type="NCBIfam" id="NF011080">
    <property type="entry name" value="PRK14508.1-3"/>
    <property type="match status" value="1"/>
</dbReference>
<reference evidence="11" key="1">
    <citation type="journal article" date="2021" name="PeerJ">
        <title>Extensive microbial diversity within the chicken gut microbiome revealed by metagenomics and culture.</title>
        <authorList>
            <person name="Gilroy R."/>
            <person name="Ravi A."/>
            <person name="Getino M."/>
            <person name="Pursley I."/>
            <person name="Horton D.L."/>
            <person name="Alikhan N.F."/>
            <person name="Baker D."/>
            <person name="Gharbi K."/>
            <person name="Hall N."/>
            <person name="Watson M."/>
            <person name="Adriaenssens E.M."/>
            <person name="Foster-Nyarko E."/>
            <person name="Jarju S."/>
            <person name="Secka A."/>
            <person name="Antonio M."/>
            <person name="Oren A."/>
            <person name="Chaudhuri R.R."/>
            <person name="La Ragione R."/>
            <person name="Hildebrand F."/>
            <person name="Pallen M.J."/>
        </authorList>
    </citation>
    <scope>NUCLEOTIDE SEQUENCE</scope>
    <source>
        <strain evidence="11">14324</strain>
    </source>
</reference>
<evidence type="ECO:0000256" key="7">
    <source>
        <dbReference type="ARBA" id="ARBA00023277"/>
    </source>
</evidence>
<protein>
    <recommendedName>
        <fullName evidence="4 10">4-alpha-glucanotransferase</fullName>
        <ecNumber evidence="3 10">2.4.1.25</ecNumber>
    </recommendedName>
    <alternativeName>
        <fullName evidence="8 10">Amylomaltase</fullName>
    </alternativeName>
    <alternativeName>
        <fullName evidence="9 10">Disproportionating enzyme</fullName>
    </alternativeName>
</protein>
<organism evidence="11 12">
    <name type="scientific">Candidatus Blautia faecigallinarum</name>
    <dbReference type="NCBI Taxonomy" id="2838488"/>
    <lineage>
        <taxon>Bacteria</taxon>
        <taxon>Bacillati</taxon>
        <taxon>Bacillota</taxon>
        <taxon>Clostridia</taxon>
        <taxon>Lachnospirales</taxon>
        <taxon>Lachnospiraceae</taxon>
        <taxon>Blautia</taxon>
    </lineage>
</organism>
<keyword evidence="5 10" id="KW-0328">Glycosyltransferase</keyword>
<reference evidence="11" key="2">
    <citation type="submission" date="2021-04" db="EMBL/GenBank/DDBJ databases">
        <authorList>
            <person name="Gilroy R."/>
        </authorList>
    </citation>
    <scope>NUCLEOTIDE SEQUENCE</scope>
    <source>
        <strain evidence="11">14324</strain>
    </source>
</reference>
<evidence type="ECO:0000256" key="9">
    <source>
        <dbReference type="ARBA" id="ARBA00031501"/>
    </source>
</evidence>
<dbReference type="EC" id="2.4.1.25" evidence="3 10"/>
<comment type="catalytic activity">
    <reaction evidence="1 10">
        <text>Transfers a segment of a (1-&gt;4)-alpha-D-glucan to a new position in an acceptor, which may be glucose or a (1-&gt;4)-alpha-D-glucan.</text>
        <dbReference type="EC" id="2.4.1.25"/>
    </reaction>
</comment>
<dbReference type="NCBIfam" id="TIGR00217">
    <property type="entry name" value="malQ"/>
    <property type="match status" value="1"/>
</dbReference>
<dbReference type="GO" id="GO:0004134">
    <property type="term" value="F:4-alpha-glucanotransferase activity"/>
    <property type="evidence" value="ECO:0007669"/>
    <property type="project" value="UniProtKB-EC"/>
</dbReference>
<evidence type="ECO:0000256" key="1">
    <source>
        <dbReference type="ARBA" id="ARBA00000439"/>
    </source>
</evidence>
<dbReference type="SUPFAM" id="SSF51445">
    <property type="entry name" value="(Trans)glycosidases"/>
    <property type="match status" value="1"/>
</dbReference>
<name>A0A9D2DR80_9FIRM</name>
<dbReference type="Pfam" id="PF02446">
    <property type="entry name" value="Glyco_hydro_77"/>
    <property type="match status" value="1"/>
</dbReference>
<evidence type="ECO:0000256" key="4">
    <source>
        <dbReference type="ARBA" id="ARBA00020295"/>
    </source>
</evidence>